<accession>A0AAV9UL61</accession>
<evidence type="ECO:0000256" key="2">
    <source>
        <dbReference type="SAM" id="SignalP"/>
    </source>
</evidence>
<dbReference type="AlphaFoldDB" id="A0AAV9UL61"/>
<feature type="chain" id="PRO_5043530257" evidence="2">
    <location>
        <begin position="20"/>
        <end position="595"/>
    </location>
</feature>
<organism evidence="3 4">
    <name type="scientific">Orbilia brochopaga</name>
    <dbReference type="NCBI Taxonomy" id="3140254"/>
    <lineage>
        <taxon>Eukaryota</taxon>
        <taxon>Fungi</taxon>
        <taxon>Dikarya</taxon>
        <taxon>Ascomycota</taxon>
        <taxon>Pezizomycotina</taxon>
        <taxon>Orbiliomycetes</taxon>
        <taxon>Orbiliales</taxon>
        <taxon>Orbiliaceae</taxon>
        <taxon>Orbilia</taxon>
    </lineage>
</organism>
<dbReference type="Proteomes" id="UP001375240">
    <property type="component" value="Unassembled WGS sequence"/>
</dbReference>
<name>A0AAV9UL61_9PEZI</name>
<evidence type="ECO:0000313" key="4">
    <source>
        <dbReference type="Proteomes" id="UP001375240"/>
    </source>
</evidence>
<sequence length="595" mass="66190">MRPRLCFLTATGLASLATARYLPRPAEPAHSSEYDGQKNLFKRQMQDNVYNPFAPLTNPLNPPNINPQTLPNTNVQNAAPNTNINLADQVEDDIVQSGEGTPTFQGLNAIANPGGNEELPALGMASALGRLDLSGLVNGPNVIRPVVNAPVEIQAGQTDIVADRIRDPSVISQQIQAGEGGQDIQITEQIPLQISEQIQPQVTEQISEQVIEQLPQEGQLPGRIVEQVNNGEEYEYAPFIPDPTEPDWYQFPGLTRNPYWGGRMEPPSPQSLPLTRPLTRRPPNEPKYSPCGRRMGYILNRSVWLGTGEVASEDIAPFRGIIEPGDEVAEEPVYLDDDWELNWTEEEIRECERALRLEALGIIEIPEEGSTDDDAMFQSAVEPTAELEAQINADREEIQRIFNQEEPMSLGVIREVERENTDVSDEANVSTGSDRNIDDIVAELERPEINLNRVLEPNYIAPPRRVANEVEEEEKANPNNPNARTTNQDQFTYLSNLNNAQQGGIGRPKKSRIGRVTSFLRGLPSEAQSGFRSTFNRITGRRRPNQQAVTIPNLDTDPFRPGANDVSVITDSYNAPVLNFGNLEPSEDDDFRTYY</sequence>
<comment type="caution">
    <text evidence="3">The sequence shown here is derived from an EMBL/GenBank/DDBJ whole genome shotgun (WGS) entry which is preliminary data.</text>
</comment>
<keyword evidence="4" id="KW-1185">Reference proteome</keyword>
<protein>
    <submittedName>
        <fullName evidence="3">Uncharacterized protein</fullName>
    </submittedName>
</protein>
<dbReference type="EMBL" id="JAVHNQ010000006">
    <property type="protein sequence ID" value="KAK6343805.1"/>
    <property type="molecule type" value="Genomic_DNA"/>
</dbReference>
<evidence type="ECO:0000313" key="3">
    <source>
        <dbReference type="EMBL" id="KAK6343805.1"/>
    </source>
</evidence>
<gene>
    <name evidence="3" type="ORF">TWF696_007466</name>
</gene>
<feature type="region of interest" description="Disordered" evidence="1">
    <location>
        <begin position="268"/>
        <end position="289"/>
    </location>
</feature>
<keyword evidence="2" id="KW-0732">Signal</keyword>
<evidence type="ECO:0000256" key="1">
    <source>
        <dbReference type="SAM" id="MobiDB-lite"/>
    </source>
</evidence>
<proteinExistence type="predicted"/>
<feature type="signal peptide" evidence="2">
    <location>
        <begin position="1"/>
        <end position="19"/>
    </location>
</feature>
<reference evidence="3 4" key="1">
    <citation type="submission" date="2019-10" db="EMBL/GenBank/DDBJ databases">
        <authorList>
            <person name="Palmer J.M."/>
        </authorList>
    </citation>
    <scope>NUCLEOTIDE SEQUENCE [LARGE SCALE GENOMIC DNA]</scope>
    <source>
        <strain evidence="3 4">TWF696</strain>
    </source>
</reference>